<name>A0ABD0KUX2_9CAEN</name>
<keyword evidence="2" id="KW-1185">Reference proteome</keyword>
<evidence type="ECO:0000313" key="1">
    <source>
        <dbReference type="EMBL" id="KAK7490743.1"/>
    </source>
</evidence>
<reference evidence="1 2" key="1">
    <citation type="journal article" date="2023" name="Sci. Data">
        <title>Genome assembly of the Korean intertidal mud-creeper Batillaria attramentaria.</title>
        <authorList>
            <person name="Patra A.K."/>
            <person name="Ho P.T."/>
            <person name="Jun S."/>
            <person name="Lee S.J."/>
            <person name="Kim Y."/>
            <person name="Won Y.J."/>
        </authorList>
    </citation>
    <scope>NUCLEOTIDE SEQUENCE [LARGE SCALE GENOMIC DNA]</scope>
    <source>
        <strain evidence="1">Wonlab-2016</strain>
    </source>
</reference>
<protein>
    <recommendedName>
        <fullName evidence="3">Pectinesterase inhibitor domain-containing protein</fullName>
    </recommendedName>
</protein>
<evidence type="ECO:0008006" key="3">
    <source>
        <dbReference type="Google" id="ProtNLM"/>
    </source>
</evidence>
<comment type="caution">
    <text evidence="1">The sequence shown here is derived from an EMBL/GenBank/DDBJ whole genome shotgun (WGS) entry which is preliminary data.</text>
</comment>
<accession>A0ABD0KUX2</accession>
<gene>
    <name evidence="1" type="ORF">BaRGS_00017972</name>
</gene>
<proteinExistence type="predicted"/>
<dbReference type="AlphaFoldDB" id="A0ABD0KUX2"/>
<sequence>FVVYTDSLCIELVVQGCYDTQSAALTALKNSDVSSDSKKTSCNAINTAISACDDLYNNCNSAGSTTNSKRSNAKAKFAETCA</sequence>
<feature type="non-terminal residue" evidence="1">
    <location>
        <position position="1"/>
    </location>
</feature>
<evidence type="ECO:0000313" key="2">
    <source>
        <dbReference type="Proteomes" id="UP001519460"/>
    </source>
</evidence>
<feature type="non-terminal residue" evidence="1">
    <location>
        <position position="82"/>
    </location>
</feature>
<organism evidence="1 2">
    <name type="scientific">Batillaria attramentaria</name>
    <dbReference type="NCBI Taxonomy" id="370345"/>
    <lineage>
        <taxon>Eukaryota</taxon>
        <taxon>Metazoa</taxon>
        <taxon>Spiralia</taxon>
        <taxon>Lophotrochozoa</taxon>
        <taxon>Mollusca</taxon>
        <taxon>Gastropoda</taxon>
        <taxon>Caenogastropoda</taxon>
        <taxon>Sorbeoconcha</taxon>
        <taxon>Cerithioidea</taxon>
        <taxon>Batillariidae</taxon>
        <taxon>Batillaria</taxon>
    </lineage>
</organism>
<dbReference type="Proteomes" id="UP001519460">
    <property type="component" value="Unassembled WGS sequence"/>
</dbReference>
<dbReference type="EMBL" id="JACVVK020000123">
    <property type="protein sequence ID" value="KAK7490743.1"/>
    <property type="molecule type" value="Genomic_DNA"/>
</dbReference>